<evidence type="ECO:0000259" key="4">
    <source>
        <dbReference type="Pfam" id="PF25175"/>
    </source>
</evidence>
<feature type="repeat" description="WD" evidence="3">
    <location>
        <begin position="154"/>
        <end position="195"/>
    </location>
</feature>
<dbReference type="OrthoDB" id="674604at2759"/>
<proteinExistence type="predicted"/>
<feature type="repeat" description="WD" evidence="3">
    <location>
        <begin position="70"/>
        <end position="111"/>
    </location>
</feature>
<dbReference type="GO" id="GO:0006891">
    <property type="term" value="P:intra-Golgi vesicle-mediated transport"/>
    <property type="evidence" value="ECO:0007669"/>
    <property type="project" value="TreeGrafter"/>
</dbReference>
<dbReference type="PANTHER" id="PTHR19876">
    <property type="entry name" value="COATOMER"/>
    <property type="match status" value="1"/>
</dbReference>
<dbReference type="PROSITE" id="PS50082">
    <property type="entry name" value="WD_REPEATS_2"/>
    <property type="match status" value="5"/>
</dbReference>
<name>A0A1K0GAL9_9BASI</name>
<evidence type="ECO:0000313" key="6">
    <source>
        <dbReference type="Proteomes" id="UP000179920"/>
    </source>
</evidence>
<dbReference type="FunFam" id="2.130.10.10:FF:000228">
    <property type="entry name" value="COMPASS-like H3K4 histone methylase component WDR5A"/>
    <property type="match status" value="1"/>
</dbReference>
<dbReference type="GO" id="GO:0006888">
    <property type="term" value="P:endoplasmic reticulum to Golgi vesicle-mediated transport"/>
    <property type="evidence" value="ECO:0007669"/>
    <property type="project" value="TreeGrafter"/>
</dbReference>
<dbReference type="InterPro" id="IPR015943">
    <property type="entry name" value="WD40/YVTN_repeat-like_dom_sf"/>
</dbReference>
<keyword evidence="2" id="KW-0677">Repeat</keyword>
<dbReference type="PRINTS" id="PR00320">
    <property type="entry name" value="GPROTEINBRPT"/>
</dbReference>
<evidence type="ECO:0000256" key="2">
    <source>
        <dbReference type="ARBA" id="ARBA00022737"/>
    </source>
</evidence>
<dbReference type="InterPro" id="IPR001680">
    <property type="entry name" value="WD40_rpt"/>
</dbReference>
<accession>A0A1K0GAL9</accession>
<dbReference type="InterPro" id="IPR050844">
    <property type="entry name" value="Coatomer_complex_subunit"/>
</dbReference>
<dbReference type="InterPro" id="IPR020472">
    <property type="entry name" value="WD40_PAC1"/>
</dbReference>
<organism evidence="5 6">
    <name type="scientific">Ustilago bromivora</name>
    <dbReference type="NCBI Taxonomy" id="307758"/>
    <lineage>
        <taxon>Eukaryota</taxon>
        <taxon>Fungi</taxon>
        <taxon>Dikarya</taxon>
        <taxon>Basidiomycota</taxon>
        <taxon>Ustilaginomycotina</taxon>
        <taxon>Ustilaginomycetes</taxon>
        <taxon>Ustilaginales</taxon>
        <taxon>Ustilaginaceae</taxon>
        <taxon>Ustilago</taxon>
    </lineage>
</organism>
<dbReference type="SMART" id="SM00320">
    <property type="entry name" value="WD40"/>
    <property type="match status" value="7"/>
</dbReference>
<dbReference type="InterPro" id="IPR036322">
    <property type="entry name" value="WD40_repeat_dom_sf"/>
</dbReference>
<dbReference type="EMBL" id="LT558132">
    <property type="protein sequence ID" value="SAM85006.1"/>
    <property type="molecule type" value="Genomic_DNA"/>
</dbReference>
<sequence length="337" mass="36648">MTIDMTDASCAIPTPQLIYTLTSHLGSPSSLCFSPSGQLLATASSDSTLTLWSLSTGSHLHTFSPRPTDISGCGSGINAISWSSDSTYIATASDDHTIKVFSILTHTLVRTFSEHTSFVLCLAFNPQSTLLVSGSFDETVRLWNVGRNKCHRTIAAHSEAVSGVHFNRDGTMIVSCSYDGLIRLWDTTTGQCLKTLVHKDQSPIGGVEFTPSGAQLLSSSLDSTVRMWDIFNSKIVKTYTGHSNLKLPLTAQLAFRPGSKQDSQRTGAVLSASEDGKVLMWHTQSKEKVVEWQAHKETVIGVTVHPSRNIVATASTEVENMVRVWFFPAPTQGIIER</sequence>
<dbReference type="PROSITE" id="PS00678">
    <property type="entry name" value="WD_REPEATS_1"/>
    <property type="match status" value="3"/>
</dbReference>
<feature type="repeat" description="WD" evidence="3">
    <location>
        <begin position="21"/>
        <end position="62"/>
    </location>
</feature>
<evidence type="ECO:0000256" key="3">
    <source>
        <dbReference type="PROSITE-ProRule" id="PRU00221"/>
    </source>
</evidence>
<dbReference type="GO" id="GO:0035097">
    <property type="term" value="C:histone methyltransferase complex"/>
    <property type="evidence" value="ECO:0007669"/>
    <property type="project" value="UniProtKB-ARBA"/>
</dbReference>
<dbReference type="Proteomes" id="UP000179920">
    <property type="component" value="Chromosome XVI"/>
</dbReference>
<reference evidence="6" key="1">
    <citation type="submission" date="2016-04" db="EMBL/GenBank/DDBJ databases">
        <authorList>
            <person name="Guldener U."/>
            <person name="Guldener U."/>
        </authorList>
    </citation>
    <scope>NUCLEOTIDE SEQUENCE [LARGE SCALE GENOMIC DNA]</scope>
    <source>
        <strain evidence="6">UB2112</strain>
    </source>
</reference>
<dbReference type="CDD" id="cd00200">
    <property type="entry name" value="WD40"/>
    <property type="match status" value="1"/>
</dbReference>
<feature type="domain" description="WDR5-like beta-propeller" evidence="4">
    <location>
        <begin position="20"/>
        <end position="325"/>
    </location>
</feature>
<dbReference type="GO" id="GO:0030126">
    <property type="term" value="C:COPI vesicle coat"/>
    <property type="evidence" value="ECO:0007669"/>
    <property type="project" value="TreeGrafter"/>
</dbReference>
<evidence type="ECO:0000313" key="5">
    <source>
        <dbReference type="EMBL" id="SAM85006.1"/>
    </source>
</evidence>
<evidence type="ECO:0000256" key="1">
    <source>
        <dbReference type="ARBA" id="ARBA00022574"/>
    </source>
</evidence>
<feature type="repeat" description="WD" evidence="3">
    <location>
        <begin position="112"/>
        <end position="153"/>
    </location>
</feature>
<keyword evidence="1 3" id="KW-0853">WD repeat</keyword>
<dbReference type="GO" id="GO:0006890">
    <property type="term" value="P:retrograde vesicle-mediated transport, Golgi to endoplasmic reticulum"/>
    <property type="evidence" value="ECO:0007669"/>
    <property type="project" value="TreeGrafter"/>
</dbReference>
<dbReference type="Pfam" id="PF25175">
    <property type="entry name" value="Beta-prop_WDR5"/>
    <property type="match status" value="1"/>
</dbReference>
<dbReference type="GO" id="GO:0006886">
    <property type="term" value="P:intracellular protein transport"/>
    <property type="evidence" value="ECO:0007669"/>
    <property type="project" value="TreeGrafter"/>
</dbReference>
<dbReference type="AlphaFoldDB" id="A0A1K0GAL9"/>
<dbReference type="PANTHER" id="PTHR19876:SF1">
    <property type="entry name" value="COATOMER SUBUNIT ALPHA"/>
    <property type="match status" value="1"/>
</dbReference>
<gene>
    <name evidence="5" type="ORF">UBRO_07572</name>
</gene>
<dbReference type="InterPro" id="IPR019775">
    <property type="entry name" value="WD40_repeat_CS"/>
</dbReference>
<dbReference type="InterPro" id="IPR059122">
    <property type="entry name" value="Beta-prop_WDR5-like"/>
</dbReference>
<feature type="repeat" description="WD" evidence="3">
    <location>
        <begin position="197"/>
        <end position="238"/>
    </location>
</feature>
<dbReference type="Gene3D" id="2.130.10.10">
    <property type="entry name" value="YVTN repeat-like/Quinoprotein amine dehydrogenase"/>
    <property type="match status" value="1"/>
</dbReference>
<dbReference type="PROSITE" id="PS50294">
    <property type="entry name" value="WD_REPEATS_REGION"/>
    <property type="match status" value="4"/>
</dbReference>
<dbReference type="SUPFAM" id="SSF50978">
    <property type="entry name" value="WD40 repeat-like"/>
    <property type="match status" value="1"/>
</dbReference>
<protein>
    <submittedName>
        <fullName evidence="5">Probable wd-repeat protein 5</fullName>
    </submittedName>
</protein>